<dbReference type="AlphaFoldDB" id="X1H2T1"/>
<accession>X1H2T1</accession>
<feature type="transmembrane region" description="Helical" evidence="7">
    <location>
        <begin position="36"/>
        <end position="55"/>
    </location>
</feature>
<feature type="transmembrane region" description="Helical" evidence="7">
    <location>
        <begin position="12"/>
        <end position="30"/>
    </location>
</feature>
<dbReference type="PROSITE" id="PS01116">
    <property type="entry name" value="XANTH_URACIL_PERMASE"/>
    <property type="match status" value="1"/>
</dbReference>
<dbReference type="GO" id="GO:0022857">
    <property type="term" value="F:transmembrane transporter activity"/>
    <property type="evidence" value="ECO:0007669"/>
    <property type="project" value="InterPro"/>
</dbReference>
<dbReference type="PANTHER" id="PTHR11119">
    <property type="entry name" value="XANTHINE-URACIL / VITAMIN C PERMEASE FAMILY MEMBER"/>
    <property type="match status" value="1"/>
</dbReference>
<keyword evidence="3" id="KW-0813">Transport</keyword>
<evidence type="ECO:0000256" key="5">
    <source>
        <dbReference type="ARBA" id="ARBA00022989"/>
    </source>
</evidence>
<keyword evidence="6 7" id="KW-0472">Membrane</keyword>
<organism evidence="8">
    <name type="scientific">marine sediment metagenome</name>
    <dbReference type="NCBI Taxonomy" id="412755"/>
    <lineage>
        <taxon>unclassified sequences</taxon>
        <taxon>metagenomes</taxon>
        <taxon>ecological metagenomes</taxon>
    </lineage>
</organism>
<reference evidence="8" key="1">
    <citation type="journal article" date="2014" name="Front. Microbiol.">
        <title>High frequency of phylogenetically diverse reductive dehalogenase-homologous genes in deep subseafloor sedimentary metagenomes.</title>
        <authorList>
            <person name="Kawai M."/>
            <person name="Futagami T."/>
            <person name="Toyoda A."/>
            <person name="Takaki Y."/>
            <person name="Nishi S."/>
            <person name="Hori S."/>
            <person name="Arai W."/>
            <person name="Tsubouchi T."/>
            <person name="Morono Y."/>
            <person name="Uchiyama I."/>
            <person name="Ito T."/>
            <person name="Fujiyama A."/>
            <person name="Inagaki F."/>
            <person name="Takami H."/>
        </authorList>
    </citation>
    <scope>NUCLEOTIDE SEQUENCE</scope>
    <source>
        <strain evidence="8">Expedition CK06-06</strain>
    </source>
</reference>
<evidence type="ECO:0000256" key="1">
    <source>
        <dbReference type="ARBA" id="ARBA00004141"/>
    </source>
</evidence>
<evidence type="ECO:0000313" key="8">
    <source>
        <dbReference type="EMBL" id="GAH48169.1"/>
    </source>
</evidence>
<evidence type="ECO:0000256" key="6">
    <source>
        <dbReference type="ARBA" id="ARBA00023136"/>
    </source>
</evidence>
<evidence type="ECO:0008006" key="9">
    <source>
        <dbReference type="Google" id="ProtNLM"/>
    </source>
</evidence>
<proteinExistence type="inferred from homology"/>
<dbReference type="InterPro" id="IPR006043">
    <property type="entry name" value="NCS2"/>
</dbReference>
<comment type="similarity">
    <text evidence="2">Belongs to the nucleobase:cation symporter-2 (NCS2) (TC 2.A.40) family.</text>
</comment>
<comment type="subcellular location">
    <subcellularLocation>
        <location evidence="1">Membrane</location>
        <topology evidence="1">Multi-pass membrane protein</topology>
    </subcellularLocation>
</comment>
<feature type="transmembrane region" description="Helical" evidence="7">
    <location>
        <begin position="119"/>
        <end position="140"/>
    </location>
</feature>
<feature type="transmembrane region" description="Helical" evidence="7">
    <location>
        <begin position="268"/>
        <end position="285"/>
    </location>
</feature>
<keyword evidence="4 7" id="KW-0812">Transmembrane</keyword>
<dbReference type="GO" id="GO:0005886">
    <property type="term" value="C:plasma membrane"/>
    <property type="evidence" value="ECO:0007669"/>
    <property type="project" value="UniProtKB-ARBA"/>
</dbReference>
<keyword evidence="5 7" id="KW-1133">Transmembrane helix</keyword>
<evidence type="ECO:0000256" key="2">
    <source>
        <dbReference type="ARBA" id="ARBA00008821"/>
    </source>
</evidence>
<comment type="caution">
    <text evidence="8">The sequence shown here is derived from an EMBL/GenBank/DDBJ whole genome shotgun (WGS) entry which is preliminary data.</text>
</comment>
<name>X1H2T1_9ZZZZ</name>
<dbReference type="InterPro" id="IPR006042">
    <property type="entry name" value="Xan_ur_permease"/>
</dbReference>
<evidence type="ECO:0000256" key="7">
    <source>
        <dbReference type="SAM" id="Phobius"/>
    </source>
</evidence>
<evidence type="ECO:0000256" key="4">
    <source>
        <dbReference type="ARBA" id="ARBA00022692"/>
    </source>
</evidence>
<dbReference type="Pfam" id="PF00860">
    <property type="entry name" value="Xan_ur_permease"/>
    <property type="match status" value="1"/>
</dbReference>
<feature type="transmembrane region" description="Helical" evidence="7">
    <location>
        <begin position="238"/>
        <end position="256"/>
    </location>
</feature>
<feature type="non-terminal residue" evidence="8">
    <location>
        <position position="286"/>
    </location>
</feature>
<sequence length="286" mass="30083">TGLMGYVKRAISPITIAPTIAMIGLALYGIGAPWMAGNWIISLITLVALILYSQVFSRKSKVFLLFPVLLAIITGWLASIIGTFTGLIPEGNPANVLGKMDLIAAAPWFSLRPMLPFKWGFPTLNAITVAGSFGMLAGYLGSMVESIGDYYSAARISEAPVPTEKMISRGLGAEGIGCLVASLFQTCNGTTSYSENIGAIGLTRVASRRVIRAGAVVMLILPIFGKFGATLATMPQPVVGAMFVGLFGLIAAVGLSNLQFVNLNNARNLFIVGLAFFAGLSFPAHS</sequence>
<evidence type="ECO:0000256" key="3">
    <source>
        <dbReference type="ARBA" id="ARBA00022448"/>
    </source>
</evidence>
<dbReference type="EMBL" id="BARU01020298">
    <property type="protein sequence ID" value="GAH48169.1"/>
    <property type="molecule type" value="Genomic_DNA"/>
</dbReference>
<feature type="transmembrane region" description="Helical" evidence="7">
    <location>
        <begin position="62"/>
        <end position="88"/>
    </location>
</feature>
<feature type="transmembrane region" description="Helical" evidence="7">
    <location>
        <begin position="210"/>
        <end position="232"/>
    </location>
</feature>
<protein>
    <recommendedName>
        <fullName evidence="9">Xanthine permease</fullName>
    </recommendedName>
</protein>
<gene>
    <name evidence="8" type="ORF">S03H2_33360</name>
</gene>
<feature type="non-terminal residue" evidence="8">
    <location>
        <position position="1"/>
    </location>
</feature>